<evidence type="ECO:0000313" key="8">
    <source>
        <dbReference type="Proteomes" id="UP000253209"/>
    </source>
</evidence>
<comment type="subcellular location">
    <subcellularLocation>
        <location evidence="1">Cell membrane</location>
        <topology evidence="1">Multi-pass membrane protein</topology>
    </subcellularLocation>
</comment>
<keyword evidence="5" id="KW-0472">Membrane</keyword>
<evidence type="ECO:0000259" key="6">
    <source>
        <dbReference type="Pfam" id="PF06271"/>
    </source>
</evidence>
<keyword evidence="3" id="KW-0812">Transmembrane</keyword>
<organism evidence="7 8">
    <name type="scientific">Mucilaginibacter hurinus</name>
    <dbReference type="NCBI Taxonomy" id="2201324"/>
    <lineage>
        <taxon>Bacteria</taxon>
        <taxon>Pseudomonadati</taxon>
        <taxon>Bacteroidota</taxon>
        <taxon>Sphingobacteriia</taxon>
        <taxon>Sphingobacteriales</taxon>
        <taxon>Sphingobacteriaceae</taxon>
        <taxon>Mucilaginibacter</taxon>
    </lineage>
</organism>
<feature type="domain" description="RDD" evidence="6">
    <location>
        <begin position="27"/>
        <end position="107"/>
    </location>
</feature>
<dbReference type="PANTHER" id="PTHR36115">
    <property type="entry name" value="PROLINE-RICH ANTIGEN HOMOLOG-RELATED"/>
    <property type="match status" value="1"/>
</dbReference>
<evidence type="ECO:0000256" key="3">
    <source>
        <dbReference type="ARBA" id="ARBA00022692"/>
    </source>
</evidence>
<keyword evidence="2" id="KW-1003">Cell membrane</keyword>
<proteinExistence type="predicted"/>
<evidence type="ECO:0000256" key="2">
    <source>
        <dbReference type="ARBA" id="ARBA00022475"/>
    </source>
</evidence>
<reference evidence="7 8" key="1">
    <citation type="submission" date="2018-05" db="EMBL/GenBank/DDBJ databases">
        <title>Mucilaginibacter hurinus sp. nov., isolated from briquette warehouse soil.</title>
        <authorList>
            <person name="Choi L."/>
        </authorList>
    </citation>
    <scope>NUCLEOTIDE SEQUENCE [LARGE SCALE GENOMIC DNA]</scope>
    <source>
        <strain evidence="7 8">ZR32</strain>
    </source>
</reference>
<evidence type="ECO:0000256" key="4">
    <source>
        <dbReference type="ARBA" id="ARBA00022989"/>
    </source>
</evidence>
<keyword evidence="8" id="KW-1185">Reference proteome</keyword>
<evidence type="ECO:0000256" key="1">
    <source>
        <dbReference type="ARBA" id="ARBA00004651"/>
    </source>
</evidence>
<accession>A0A367GNM6</accession>
<evidence type="ECO:0000313" key="7">
    <source>
        <dbReference type="EMBL" id="RCH54271.1"/>
    </source>
</evidence>
<gene>
    <name evidence="7" type="ORF">DJ568_13320</name>
</gene>
<dbReference type="GO" id="GO:0005886">
    <property type="term" value="C:plasma membrane"/>
    <property type="evidence" value="ECO:0007669"/>
    <property type="project" value="UniProtKB-SubCell"/>
</dbReference>
<dbReference type="Proteomes" id="UP000253209">
    <property type="component" value="Unassembled WGS sequence"/>
</dbReference>
<keyword evidence="4" id="KW-1133">Transmembrane helix</keyword>
<dbReference type="InterPro" id="IPR051791">
    <property type="entry name" value="Pra-immunoreactive"/>
</dbReference>
<name>A0A367GNM6_9SPHI</name>
<sequence>MLGVSTQLVPNIASDYYIPDIELFFRFLAVLAFIAYHTLFDSLPTQGSIGKVICKLVVVDASGERLSAGRALGRNAGKILSGLICCLGFFCVLWDSHRQGLHDNLAKTYVIKKKG</sequence>
<dbReference type="AlphaFoldDB" id="A0A367GNM6"/>
<dbReference type="InterPro" id="IPR010432">
    <property type="entry name" value="RDD"/>
</dbReference>
<comment type="caution">
    <text evidence="7">The sequence shown here is derived from an EMBL/GenBank/DDBJ whole genome shotgun (WGS) entry which is preliminary data.</text>
</comment>
<evidence type="ECO:0000256" key="5">
    <source>
        <dbReference type="ARBA" id="ARBA00023136"/>
    </source>
</evidence>
<dbReference type="Pfam" id="PF06271">
    <property type="entry name" value="RDD"/>
    <property type="match status" value="1"/>
</dbReference>
<protein>
    <recommendedName>
        <fullName evidence="6">RDD domain-containing protein</fullName>
    </recommendedName>
</protein>
<dbReference type="EMBL" id="QGDC01000007">
    <property type="protein sequence ID" value="RCH54271.1"/>
    <property type="molecule type" value="Genomic_DNA"/>
</dbReference>